<proteinExistence type="predicted"/>
<evidence type="ECO:0000256" key="1">
    <source>
        <dbReference type="ARBA" id="ARBA00022737"/>
    </source>
</evidence>
<dbReference type="InterPro" id="IPR041118">
    <property type="entry name" value="Rx_N"/>
</dbReference>
<evidence type="ECO:0000259" key="6">
    <source>
        <dbReference type="Pfam" id="PF18052"/>
    </source>
</evidence>
<keyword evidence="3" id="KW-0611">Plant defense</keyword>
<dbReference type="Proteomes" id="UP000237105">
    <property type="component" value="Unassembled WGS sequence"/>
</dbReference>
<evidence type="ECO:0000313" key="8">
    <source>
        <dbReference type="Proteomes" id="UP000237105"/>
    </source>
</evidence>
<reference evidence="8" key="1">
    <citation type="submission" date="2016-06" db="EMBL/GenBank/DDBJ databases">
        <title>Parallel loss of symbiosis genes in relatives of nitrogen-fixing non-legume Parasponia.</title>
        <authorList>
            <person name="Van Velzen R."/>
            <person name="Holmer R."/>
            <person name="Bu F."/>
            <person name="Rutten L."/>
            <person name="Van Zeijl A."/>
            <person name="Liu W."/>
            <person name="Santuari L."/>
            <person name="Cao Q."/>
            <person name="Sharma T."/>
            <person name="Shen D."/>
            <person name="Roswanjaya Y."/>
            <person name="Wardhani T."/>
            <person name="Kalhor M.S."/>
            <person name="Jansen J."/>
            <person name="Van den Hoogen J."/>
            <person name="Gungor B."/>
            <person name="Hartog M."/>
            <person name="Hontelez J."/>
            <person name="Verver J."/>
            <person name="Yang W.-C."/>
            <person name="Schijlen E."/>
            <person name="Repin R."/>
            <person name="Schilthuizen M."/>
            <person name="Schranz E."/>
            <person name="Heidstra R."/>
            <person name="Miyata K."/>
            <person name="Fedorova E."/>
            <person name="Kohlen W."/>
            <person name="Bisseling T."/>
            <person name="Smit S."/>
            <person name="Geurts R."/>
        </authorList>
    </citation>
    <scope>NUCLEOTIDE SEQUENCE [LARGE SCALE GENOMIC DNA]</scope>
    <source>
        <strain evidence="8">cv. WU1-14</strain>
    </source>
</reference>
<name>A0A2P5DYN4_PARAD</name>
<comment type="caution">
    <text evidence="7">The sequence shown here is derived from an EMBL/GenBank/DDBJ whole genome shotgun (WGS) entry which is preliminary data.</text>
</comment>
<dbReference type="Pfam" id="PF18052">
    <property type="entry name" value="Rx_N"/>
    <property type="match status" value="1"/>
</dbReference>
<dbReference type="GO" id="GO:0006952">
    <property type="term" value="P:defense response"/>
    <property type="evidence" value="ECO:0007669"/>
    <property type="project" value="UniProtKB-KW"/>
</dbReference>
<dbReference type="EMBL" id="JXTB01000009">
    <property type="protein sequence ID" value="PON78376.1"/>
    <property type="molecule type" value="Genomic_DNA"/>
</dbReference>
<organism evidence="7 8">
    <name type="scientific">Parasponia andersonii</name>
    <name type="common">Sponia andersonii</name>
    <dbReference type="NCBI Taxonomy" id="3476"/>
    <lineage>
        <taxon>Eukaryota</taxon>
        <taxon>Viridiplantae</taxon>
        <taxon>Streptophyta</taxon>
        <taxon>Embryophyta</taxon>
        <taxon>Tracheophyta</taxon>
        <taxon>Spermatophyta</taxon>
        <taxon>Magnoliopsida</taxon>
        <taxon>eudicotyledons</taxon>
        <taxon>Gunneridae</taxon>
        <taxon>Pentapetalae</taxon>
        <taxon>rosids</taxon>
        <taxon>fabids</taxon>
        <taxon>Rosales</taxon>
        <taxon>Cannabaceae</taxon>
        <taxon>Parasponia</taxon>
    </lineage>
</organism>
<keyword evidence="5" id="KW-0732">Signal</keyword>
<dbReference type="OrthoDB" id="1192661at2759"/>
<feature type="region of interest" description="Disordered" evidence="4">
    <location>
        <begin position="68"/>
        <end position="91"/>
    </location>
</feature>
<protein>
    <recommendedName>
        <fullName evidence="6">Disease resistance N-terminal domain-containing protein</fullName>
    </recommendedName>
</protein>
<evidence type="ECO:0000256" key="3">
    <source>
        <dbReference type="ARBA" id="ARBA00022821"/>
    </source>
</evidence>
<feature type="domain" description="Disease resistance N-terminal" evidence="6">
    <location>
        <begin position="28"/>
        <end position="78"/>
    </location>
</feature>
<keyword evidence="8" id="KW-1185">Reference proteome</keyword>
<keyword evidence="2" id="KW-0547">Nucleotide-binding</keyword>
<evidence type="ECO:0000256" key="2">
    <source>
        <dbReference type="ARBA" id="ARBA00022741"/>
    </source>
</evidence>
<feature type="chain" id="PRO_5015158944" description="Disease resistance N-terminal domain-containing protein" evidence="5">
    <location>
        <begin position="21"/>
        <end position="91"/>
    </location>
</feature>
<accession>A0A2P5DYN4</accession>
<keyword evidence="1" id="KW-0677">Repeat</keyword>
<gene>
    <name evidence="7" type="ORF">PanWU01x14_020140</name>
</gene>
<sequence>MVTASYLLFDLMIYFHLMLAEDEMAETFLSRVVKRLVDLLAEQVDLLRGVHGVVNSLKDELKIKQPFPKDAEAKPDTVSNVGASHVDPQLS</sequence>
<dbReference type="AlphaFoldDB" id="A0A2P5DYN4"/>
<evidence type="ECO:0000313" key="7">
    <source>
        <dbReference type="EMBL" id="PON78376.1"/>
    </source>
</evidence>
<evidence type="ECO:0000256" key="4">
    <source>
        <dbReference type="SAM" id="MobiDB-lite"/>
    </source>
</evidence>
<feature type="signal peptide" evidence="5">
    <location>
        <begin position="1"/>
        <end position="20"/>
    </location>
</feature>
<dbReference type="Gene3D" id="1.20.5.4130">
    <property type="match status" value="1"/>
</dbReference>
<evidence type="ECO:0000256" key="5">
    <source>
        <dbReference type="SAM" id="SignalP"/>
    </source>
</evidence>
<dbReference type="GO" id="GO:0000166">
    <property type="term" value="F:nucleotide binding"/>
    <property type="evidence" value="ECO:0007669"/>
    <property type="project" value="UniProtKB-KW"/>
</dbReference>